<dbReference type="Gene3D" id="3.40.50.1820">
    <property type="entry name" value="alpha/beta hydrolase"/>
    <property type="match status" value="1"/>
</dbReference>
<evidence type="ECO:0000256" key="18">
    <source>
        <dbReference type="ARBA" id="ARBA00029828"/>
    </source>
</evidence>
<dbReference type="GO" id="GO:0034727">
    <property type="term" value="P:piecemeal microautophagy of the nucleus"/>
    <property type="evidence" value="ECO:0007669"/>
    <property type="project" value="TreeGrafter"/>
</dbReference>
<evidence type="ECO:0000256" key="4">
    <source>
        <dbReference type="ARBA" id="ARBA00010701"/>
    </source>
</evidence>
<protein>
    <recommendedName>
        <fullName evidence="6">triacylglycerol lipase</fullName>
        <ecNumber evidence="6">3.1.1.3</ecNumber>
    </recommendedName>
    <alternativeName>
        <fullName evidence="18">Autophagy-related protein 15</fullName>
    </alternativeName>
</protein>
<evidence type="ECO:0000256" key="2">
    <source>
        <dbReference type="ARBA" id="ARBA00004270"/>
    </source>
</evidence>
<dbReference type="Proteomes" id="UP000249723">
    <property type="component" value="Unassembled WGS sequence"/>
</dbReference>
<keyword evidence="14" id="KW-0443">Lipid metabolism</keyword>
<evidence type="ECO:0000313" key="23">
    <source>
        <dbReference type="Proteomes" id="UP000249723"/>
    </source>
</evidence>
<dbReference type="STRING" id="289078.A0A2X0LIS8"/>
<evidence type="ECO:0000259" key="21">
    <source>
        <dbReference type="Pfam" id="PF01764"/>
    </source>
</evidence>
<feature type="compositionally biased region" description="Basic and acidic residues" evidence="19">
    <location>
        <begin position="544"/>
        <end position="553"/>
    </location>
</feature>
<feature type="signal peptide" evidence="20">
    <location>
        <begin position="1"/>
        <end position="22"/>
    </location>
</feature>
<dbReference type="InterPro" id="IPR029058">
    <property type="entry name" value="AB_hydrolase_fold"/>
</dbReference>
<proteinExistence type="inferred from homology"/>
<evidence type="ECO:0000256" key="12">
    <source>
        <dbReference type="ARBA" id="ARBA00022989"/>
    </source>
</evidence>
<evidence type="ECO:0000256" key="6">
    <source>
        <dbReference type="ARBA" id="ARBA00013279"/>
    </source>
</evidence>
<keyword evidence="11" id="KW-0735">Signal-anchor</keyword>
<dbReference type="AlphaFoldDB" id="A0A2X0LIS8"/>
<feature type="compositionally biased region" description="Basic and acidic residues" evidence="19">
    <location>
        <begin position="494"/>
        <end position="524"/>
    </location>
</feature>
<dbReference type="GO" id="GO:0005775">
    <property type="term" value="C:vacuolar lumen"/>
    <property type="evidence" value="ECO:0007669"/>
    <property type="project" value="TreeGrafter"/>
</dbReference>
<evidence type="ECO:0000256" key="8">
    <source>
        <dbReference type="ARBA" id="ARBA00022753"/>
    </source>
</evidence>
<comment type="subcellular location">
    <subcellularLocation>
        <location evidence="3">Endosome</location>
        <location evidence="3">Multivesicular body membrane</location>
        <topology evidence="3">Single-pass type II membrane protein</topology>
    </subcellularLocation>
    <subcellularLocation>
        <location evidence="2">Prevacuolar compartment membrane</location>
        <topology evidence="2">Single-pass type II membrane protein</topology>
    </subcellularLocation>
</comment>
<comment type="catalytic activity">
    <reaction evidence="1">
        <text>a triacylglycerol + H2O = a diacylglycerol + a fatty acid + H(+)</text>
        <dbReference type="Rhea" id="RHEA:12044"/>
        <dbReference type="ChEBI" id="CHEBI:15377"/>
        <dbReference type="ChEBI" id="CHEBI:15378"/>
        <dbReference type="ChEBI" id="CHEBI:17855"/>
        <dbReference type="ChEBI" id="CHEBI:18035"/>
        <dbReference type="ChEBI" id="CHEBI:28868"/>
        <dbReference type="EC" id="3.1.1.3"/>
    </reaction>
</comment>
<evidence type="ECO:0000256" key="20">
    <source>
        <dbReference type="SAM" id="SignalP"/>
    </source>
</evidence>
<feature type="chain" id="PRO_5019447757" description="triacylglycerol lipase" evidence="20">
    <location>
        <begin position="23"/>
        <end position="591"/>
    </location>
</feature>
<evidence type="ECO:0000256" key="10">
    <source>
        <dbReference type="ARBA" id="ARBA00022963"/>
    </source>
</evidence>
<dbReference type="InterPro" id="IPR002921">
    <property type="entry name" value="Fungal_lipase-type"/>
</dbReference>
<evidence type="ECO:0000256" key="3">
    <source>
        <dbReference type="ARBA" id="ARBA00004343"/>
    </source>
</evidence>
<keyword evidence="23" id="KW-1185">Reference proteome</keyword>
<keyword evidence="7" id="KW-0812">Transmembrane</keyword>
<evidence type="ECO:0000256" key="11">
    <source>
        <dbReference type="ARBA" id="ARBA00022968"/>
    </source>
</evidence>
<evidence type="ECO:0000256" key="14">
    <source>
        <dbReference type="ARBA" id="ARBA00023098"/>
    </source>
</evidence>
<evidence type="ECO:0000256" key="7">
    <source>
        <dbReference type="ARBA" id="ARBA00022692"/>
    </source>
</evidence>
<evidence type="ECO:0000256" key="13">
    <source>
        <dbReference type="ARBA" id="ARBA00023006"/>
    </source>
</evidence>
<dbReference type="OrthoDB" id="58570at2759"/>
<dbReference type="GO" id="GO:0034496">
    <property type="term" value="P:multivesicular body membrane disassembly"/>
    <property type="evidence" value="ECO:0007669"/>
    <property type="project" value="TreeGrafter"/>
</dbReference>
<sequence>MLHDRVLVLVFATILCTTAVTCIPQRQWTWSTPPPSPPADDDSVRSTHAHAPAPAPAHDNEPYPAYSDSFSLRQALHISIRNRSAPVLRLDYDGADLTALGLGGIETTHPVEALTTTTWRANSQAAFEAFRWAQYNAKRRRAMAVLATKEEYETQVLADTFGWDEVEIKAPNTSSVRTLQSLAKMANNAYVPFDSSNWWNLTKKWNIVSMDDAAERALSAPPPSMAPSSIFGDPNTSQWLTRHFSGQTDSFGWLEDGLRGHVFANPTNTTVVVALKGTSAAFIGGGGSTSKNDKINDNLLFSCCCARVDWSWSTVCDCYNGTYTCKQDCLEHAVMTKSAYYPVATDLFNNISAIYPHAQIWLTGHSLGGSLAAMLSRTYAVPSVSFEAPGDFLPARRLHLPIPPPKSGLRNADATKEITTHVYHTADPIPMGVCTGSLSTCGVAGFALESRCHTGESIVYDTVGRLGWSVDIRTHSIKPVIEKVLIPEWGVTEEQRKKEEEERKRKETCENRDGDKGDKEESVGARRQSVWSWGWWPLPGGGGKSHDKDRDECDQIPPEEPDDGQHFGRGVPDATREDDGECVDCFKWEFN</sequence>
<reference evidence="23" key="1">
    <citation type="submission" date="2016-10" db="EMBL/GenBank/DDBJ databases">
        <authorList>
            <person name="Jeantristanb JTB J.-T."/>
            <person name="Ricardo R."/>
        </authorList>
    </citation>
    <scope>NUCLEOTIDE SEQUENCE [LARGE SCALE GENOMIC DNA]</scope>
</reference>
<evidence type="ECO:0000256" key="15">
    <source>
        <dbReference type="ARBA" id="ARBA00023136"/>
    </source>
</evidence>
<dbReference type="GO" id="GO:0046461">
    <property type="term" value="P:neutral lipid catabolic process"/>
    <property type="evidence" value="ECO:0007669"/>
    <property type="project" value="TreeGrafter"/>
</dbReference>
<dbReference type="GO" id="GO:0032585">
    <property type="term" value="C:multivesicular body membrane"/>
    <property type="evidence" value="ECO:0007669"/>
    <property type="project" value="UniProtKB-SubCell"/>
</dbReference>
<gene>
    <name evidence="22" type="ORF">BZ3500_MVSOF-1268-A1-R1_CHR3-1G05688</name>
</gene>
<evidence type="ECO:0000313" key="22">
    <source>
        <dbReference type="EMBL" id="SCZ98891.1"/>
    </source>
</evidence>
<keyword evidence="13" id="KW-0072">Autophagy</keyword>
<evidence type="ECO:0000256" key="1">
    <source>
        <dbReference type="ARBA" id="ARBA00001024"/>
    </source>
</evidence>
<dbReference type="EC" id="3.1.1.3" evidence="6"/>
<feature type="region of interest" description="Disordered" evidence="19">
    <location>
        <begin position="27"/>
        <end position="64"/>
    </location>
</feature>
<dbReference type="CDD" id="cd00519">
    <property type="entry name" value="Lipase_3"/>
    <property type="match status" value="1"/>
</dbReference>
<keyword evidence="12" id="KW-1133">Transmembrane helix</keyword>
<keyword evidence="9" id="KW-0378">Hydrolase</keyword>
<dbReference type="GO" id="GO:0004620">
    <property type="term" value="F:phospholipase activity"/>
    <property type="evidence" value="ECO:0007669"/>
    <property type="project" value="TreeGrafter"/>
</dbReference>
<keyword evidence="20" id="KW-0732">Signal</keyword>
<keyword evidence="10" id="KW-0442">Lipid degradation</keyword>
<feature type="domain" description="Fungal lipase-type" evidence="21">
    <location>
        <begin position="335"/>
        <end position="377"/>
    </location>
</feature>
<evidence type="ECO:0000256" key="5">
    <source>
        <dbReference type="ARBA" id="ARBA00011137"/>
    </source>
</evidence>
<dbReference type="GO" id="GO:0004806">
    <property type="term" value="F:triacylglycerol lipase activity"/>
    <property type="evidence" value="ECO:0007669"/>
    <property type="project" value="UniProtKB-EC"/>
</dbReference>
<comment type="similarity">
    <text evidence="4">Belongs to the AB hydrolase superfamily. Lipase family.</text>
</comment>
<name>A0A2X0LIS8_9BASI</name>
<evidence type="ECO:0000256" key="19">
    <source>
        <dbReference type="SAM" id="MobiDB-lite"/>
    </source>
</evidence>
<dbReference type="EMBL" id="FMWP01000096">
    <property type="protein sequence ID" value="SCZ98891.1"/>
    <property type="molecule type" value="Genomic_DNA"/>
</dbReference>
<evidence type="ECO:0000256" key="16">
    <source>
        <dbReference type="ARBA" id="ARBA00023180"/>
    </source>
</evidence>
<keyword evidence="8" id="KW-0967">Endosome</keyword>
<feature type="region of interest" description="Disordered" evidence="19">
    <location>
        <begin position="494"/>
        <end position="579"/>
    </location>
</feature>
<evidence type="ECO:0000256" key="17">
    <source>
        <dbReference type="ARBA" id="ARBA00024663"/>
    </source>
</evidence>
<comment type="function">
    <text evidence="17">Lipase which is essential for lysis of subvacuolar cytoplasm to vacuole targeted bodies and intravacuolar autophagic bodies. Involved in the lysis of intravacuolar multivesicular body (MVB) vesicles. The intravacuolar membrane disintegration by ATG15 is critical to life span extension.</text>
</comment>
<organism evidence="22 23">
    <name type="scientific">Microbotryum saponariae</name>
    <dbReference type="NCBI Taxonomy" id="289078"/>
    <lineage>
        <taxon>Eukaryota</taxon>
        <taxon>Fungi</taxon>
        <taxon>Dikarya</taxon>
        <taxon>Basidiomycota</taxon>
        <taxon>Pucciniomycotina</taxon>
        <taxon>Microbotryomycetes</taxon>
        <taxon>Microbotryales</taxon>
        <taxon>Microbotryaceae</taxon>
        <taxon>Microbotryum</taxon>
    </lineage>
</organism>
<dbReference type="GO" id="GO:0006660">
    <property type="term" value="P:phosphatidylserine catabolic process"/>
    <property type="evidence" value="ECO:0007669"/>
    <property type="project" value="TreeGrafter"/>
</dbReference>
<keyword evidence="15" id="KW-0472">Membrane</keyword>
<keyword evidence="16" id="KW-0325">Glycoprotein</keyword>
<dbReference type="Pfam" id="PF01764">
    <property type="entry name" value="Lipase_3"/>
    <property type="match status" value="1"/>
</dbReference>
<comment type="subunit">
    <text evidence="5">Binds to both phosphatidylinositol (PI) and phosphatidylinositol 3,5-bisphosphate (PIP2).</text>
</comment>
<dbReference type="SUPFAM" id="SSF53474">
    <property type="entry name" value="alpha/beta-Hydrolases"/>
    <property type="match status" value="1"/>
</dbReference>
<dbReference type="PANTHER" id="PTHR47175:SF2">
    <property type="entry name" value="LIPASE ATG15-RELATED"/>
    <property type="match status" value="1"/>
</dbReference>
<dbReference type="InterPro" id="IPR050805">
    <property type="entry name" value="ATG15_Lipase"/>
</dbReference>
<evidence type="ECO:0000256" key="9">
    <source>
        <dbReference type="ARBA" id="ARBA00022801"/>
    </source>
</evidence>
<accession>A0A2X0LIS8</accession>
<dbReference type="PANTHER" id="PTHR47175">
    <property type="entry name" value="LIPASE ATG15-RELATED"/>
    <property type="match status" value="1"/>
</dbReference>